<evidence type="ECO:0000256" key="2">
    <source>
        <dbReference type="SAM" id="Phobius"/>
    </source>
</evidence>
<feature type="transmembrane region" description="Helical" evidence="2">
    <location>
        <begin position="136"/>
        <end position="156"/>
    </location>
</feature>
<dbReference type="EMBL" id="BPWL01000007">
    <property type="protein sequence ID" value="GJJ12332.1"/>
    <property type="molecule type" value="Genomic_DNA"/>
</dbReference>
<dbReference type="GO" id="GO:0061630">
    <property type="term" value="F:ubiquitin protein ligase activity"/>
    <property type="evidence" value="ECO:0007669"/>
    <property type="project" value="TreeGrafter"/>
</dbReference>
<feature type="transmembrane region" description="Helical" evidence="2">
    <location>
        <begin position="177"/>
        <end position="198"/>
    </location>
</feature>
<dbReference type="GO" id="GO:0016567">
    <property type="term" value="P:protein ubiquitination"/>
    <property type="evidence" value="ECO:0007669"/>
    <property type="project" value="TreeGrafter"/>
</dbReference>
<keyword evidence="2" id="KW-0812">Transmembrane</keyword>
<feature type="transmembrane region" description="Helical" evidence="2">
    <location>
        <begin position="308"/>
        <end position="327"/>
    </location>
</feature>
<feature type="region of interest" description="Disordered" evidence="1">
    <location>
        <begin position="500"/>
        <end position="524"/>
    </location>
</feature>
<evidence type="ECO:0000313" key="3">
    <source>
        <dbReference type="EMBL" id="GJJ12332.1"/>
    </source>
</evidence>
<accession>A0AAV5ACF8</accession>
<sequence length="677" mass="76568">MSQIALRSILSVPTKLFIHFRGIDNHILNADLPQQQQQLVASSTTRQSSSYMANIPGPWAFVSSGYAIALVLMALLLNRIQHIVVPPRQTLLRRLARHYSRNRQRQSTFRFLISLLLPINLSSTTTRAIFRLPSLYLLWRSLLLLTVILLQTCNLFPSLSWLKHLGDWAAQINMKEACWATFLSVCIALAIEALMRGLEGRVHSSSPFNLFAYAFLLHIYSSPAMHVVKPLDTQYTRPDKHVLITIIIPLFQLTLIQTIGIRQKWANQRLVPTTICGLLNLFHFHYVIFFSSTHYPLVNYVSSVLETALFIIIMLTLSLHILTQVLLEGRVTRPFFGPSLTLLPHWDEDFSVALLRLGTASLDATSAAGLGNELAGINVNAMEVELDRNGVFDVRHGNAYGFQNEIKNVKVPLSHESDSWIDTAWIREWERFLWGVWSCIKTFYRLFIVLLRKGLGRETLDVPAASPVPVTNQMQNETDTDIYTRFLRGEEISDDDEEYIEHHENATSSRSSSVDPLEDQDDTRNEETTLYSAISDSAIAPLLLAHVGNKSSSPLTRRGYKELRSFLDDDYGKISEERRRSKLNAPVASGDDEGRRNCVLRVFQLQSILAPAAVEMLMDIQGSTYLNTTRGFIPHYQAIATVQCTLEINLIRPVGPCVREPSFGNVTYGKAKLNRFA</sequence>
<dbReference type="AlphaFoldDB" id="A0AAV5ACF8"/>
<feature type="transmembrane region" description="Helical" evidence="2">
    <location>
        <begin position="59"/>
        <end position="78"/>
    </location>
</feature>
<keyword evidence="2" id="KW-1133">Transmembrane helix</keyword>
<feature type="transmembrane region" description="Helical" evidence="2">
    <location>
        <begin position="111"/>
        <end position="130"/>
    </location>
</feature>
<organism evidence="3 4">
    <name type="scientific">Clathrus columnatus</name>
    <dbReference type="NCBI Taxonomy" id="1419009"/>
    <lineage>
        <taxon>Eukaryota</taxon>
        <taxon>Fungi</taxon>
        <taxon>Dikarya</taxon>
        <taxon>Basidiomycota</taxon>
        <taxon>Agaricomycotina</taxon>
        <taxon>Agaricomycetes</taxon>
        <taxon>Phallomycetidae</taxon>
        <taxon>Phallales</taxon>
        <taxon>Clathraceae</taxon>
        <taxon>Clathrus</taxon>
    </lineage>
</organism>
<evidence type="ECO:0000313" key="4">
    <source>
        <dbReference type="Proteomes" id="UP001050691"/>
    </source>
</evidence>
<keyword evidence="2" id="KW-0472">Membrane</keyword>
<protein>
    <recommendedName>
        <fullName evidence="5">Receptor for retinol uptake STRA6</fullName>
    </recommendedName>
</protein>
<name>A0AAV5ACF8_9AGAM</name>
<gene>
    <name evidence="3" type="ORF">Clacol_006573</name>
</gene>
<keyword evidence="4" id="KW-1185">Reference proteome</keyword>
<dbReference type="Proteomes" id="UP001050691">
    <property type="component" value="Unassembled WGS sequence"/>
</dbReference>
<dbReference type="PANTHER" id="PTHR22696:SF1">
    <property type="entry name" value="E3 UBIQUITIN-PROTEIN LIGASE RNF26"/>
    <property type="match status" value="1"/>
</dbReference>
<feature type="transmembrane region" description="Helical" evidence="2">
    <location>
        <begin position="210"/>
        <end position="228"/>
    </location>
</feature>
<comment type="caution">
    <text evidence="3">The sequence shown here is derived from an EMBL/GenBank/DDBJ whole genome shotgun (WGS) entry which is preliminary data.</text>
</comment>
<dbReference type="PANTHER" id="PTHR22696">
    <property type="entry name" value="E3 UBIQUITIN-PROTEIN LIGASE RNF26"/>
    <property type="match status" value="1"/>
</dbReference>
<evidence type="ECO:0000256" key="1">
    <source>
        <dbReference type="SAM" id="MobiDB-lite"/>
    </source>
</evidence>
<dbReference type="GO" id="GO:0006511">
    <property type="term" value="P:ubiquitin-dependent protein catabolic process"/>
    <property type="evidence" value="ECO:0007669"/>
    <property type="project" value="TreeGrafter"/>
</dbReference>
<evidence type="ECO:0008006" key="5">
    <source>
        <dbReference type="Google" id="ProtNLM"/>
    </source>
</evidence>
<proteinExistence type="predicted"/>
<feature type="transmembrane region" description="Helical" evidence="2">
    <location>
        <begin position="270"/>
        <end position="288"/>
    </location>
</feature>
<reference evidence="3" key="1">
    <citation type="submission" date="2021-10" db="EMBL/GenBank/DDBJ databases">
        <title>De novo Genome Assembly of Clathrus columnatus (Basidiomycota, Fungi) Using Illumina and Nanopore Sequence Data.</title>
        <authorList>
            <person name="Ogiso-Tanaka E."/>
            <person name="Itagaki H."/>
            <person name="Hosoya T."/>
            <person name="Hosaka K."/>
        </authorList>
    </citation>
    <scope>NUCLEOTIDE SEQUENCE</scope>
    <source>
        <strain evidence="3">MO-923</strain>
    </source>
</reference>